<dbReference type="Gene3D" id="3.40.50.720">
    <property type="entry name" value="NAD(P)-binding Rossmann-like Domain"/>
    <property type="match status" value="1"/>
</dbReference>
<organism evidence="1 2">
    <name type="scientific">Periconia macrospinosa</name>
    <dbReference type="NCBI Taxonomy" id="97972"/>
    <lineage>
        <taxon>Eukaryota</taxon>
        <taxon>Fungi</taxon>
        <taxon>Dikarya</taxon>
        <taxon>Ascomycota</taxon>
        <taxon>Pezizomycotina</taxon>
        <taxon>Dothideomycetes</taxon>
        <taxon>Pleosporomycetidae</taxon>
        <taxon>Pleosporales</taxon>
        <taxon>Massarineae</taxon>
        <taxon>Periconiaceae</taxon>
        <taxon>Periconia</taxon>
    </lineage>
</organism>
<evidence type="ECO:0008006" key="3">
    <source>
        <dbReference type="Google" id="ProtNLM"/>
    </source>
</evidence>
<dbReference type="AlphaFoldDB" id="A0A2V1DC49"/>
<protein>
    <recommendedName>
        <fullName evidence="3">NAD-dependent epimerase/dehydratase domain-containing protein</fullName>
    </recommendedName>
</protein>
<evidence type="ECO:0000313" key="1">
    <source>
        <dbReference type="EMBL" id="PVH95717.1"/>
    </source>
</evidence>
<dbReference type="InterPro" id="IPR036291">
    <property type="entry name" value="NAD(P)-bd_dom_sf"/>
</dbReference>
<keyword evidence="2" id="KW-1185">Reference proteome</keyword>
<sequence length="71" mass="7487">MKQWGAVGGGVVVEGGKKKTSTVHVDDAASLFLLALEKAGAGEKFHPTGETDVEFREIEEAICEALGVEWG</sequence>
<dbReference type="STRING" id="97972.A0A2V1DC49"/>
<proteinExistence type="predicted"/>
<dbReference type="EMBL" id="KZ805486">
    <property type="protein sequence ID" value="PVH95717.1"/>
    <property type="molecule type" value="Genomic_DNA"/>
</dbReference>
<dbReference type="SUPFAM" id="SSF51735">
    <property type="entry name" value="NAD(P)-binding Rossmann-fold domains"/>
    <property type="match status" value="1"/>
</dbReference>
<evidence type="ECO:0000313" key="2">
    <source>
        <dbReference type="Proteomes" id="UP000244855"/>
    </source>
</evidence>
<dbReference type="Proteomes" id="UP000244855">
    <property type="component" value="Unassembled WGS sequence"/>
</dbReference>
<name>A0A2V1DC49_9PLEO</name>
<dbReference type="OrthoDB" id="10262413at2759"/>
<reference evidence="1 2" key="1">
    <citation type="journal article" date="2018" name="Sci. Rep.">
        <title>Comparative genomics provides insights into the lifestyle and reveals functional heterogeneity of dark septate endophytic fungi.</title>
        <authorList>
            <person name="Knapp D.G."/>
            <person name="Nemeth J.B."/>
            <person name="Barry K."/>
            <person name="Hainaut M."/>
            <person name="Henrissat B."/>
            <person name="Johnson J."/>
            <person name="Kuo A."/>
            <person name="Lim J.H.P."/>
            <person name="Lipzen A."/>
            <person name="Nolan M."/>
            <person name="Ohm R.A."/>
            <person name="Tamas L."/>
            <person name="Grigoriev I.V."/>
            <person name="Spatafora J.W."/>
            <person name="Nagy L.G."/>
            <person name="Kovacs G.M."/>
        </authorList>
    </citation>
    <scope>NUCLEOTIDE SEQUENCE [LARGE SCALE GENOMIC DNA]</scope>
    <source>
        <strain evidence="1 2">DSE2036</strain>
    </source>
</reference>
<gene>
    <name evidence="1" type="ORF">DM02DRAFT_617706</name>
</gene>
<accession>A0A2V1DC49</accession>